<evidence type="ECO:0000313" key="3">
    <source>
        <dbReference type="Proteomes" id="UP000559027"/>
    </source>
</evidence>
<accession>A0A8H5FVH2</accession>
<dbReference type="AlphaFoldDB" id="A0A8H5FVH2"/>
<keyword evidence="3" id="KW-1185">Reference proteome</keyword>
<evidence type="ECO:0000256" key="1">
    <source>
        <dbReference type="SAM" id="Phobius"/>
    </source>
</evidence>
<gene>
    <name evidence="2" type="ORF">D9756_008717</name>
</gene>
<sequence>MTEVIVNPTDIYINKCPSPLYRLLPLTSPRKLSFTSLSVQQEMDSTHDASPLAAPFIGFIVGTVLFGVTLLQAYQYYLRYPKDSVACKLKVLVVCALDSLHFILGANIVYEFLITNSGSVKTSTKNTWYVSTILFYNSYFVFAYKRPFSYRSLKALAATQATLIVLVQL</sequence>
<keyword evidence="1" id="KW-1133">Transmembrane helix</keyword>
<dbReference type="Proteomes" id="UP000559027">
    <property type="component" value="Unassembled WGS sequence"/>
</dbReference>
<comment type="caution">
    <text evidence="2">The sequence shown here is derived from an EMBL/GenBank/DDBJ whole genome shotgun (WGS) entry which is preliminary data.</text>
</comment>
<proteinExistence type="predicted"/>
<reference evidence="2 3" key="1">
    <citation type="journal article" date="2020" name="ISME J.">
        <title>Uncovering the hidden diversity of litter-decomposition mechanisms in mushroom-forming fungi.</title>
        <authorList>
            <person name="Floudas D."/>
            <person name="Bentzer J."/>
            <person name="Ahren D."/>
            <person name="Johansson T."/>
            <person name="Persson P."/>
            <person name="Tunlid A."/>
        </authorList>
    </citation>
    <scope>NUCLEOTIDE SEQUENCE [LARGE SCALE GENOMIC DNA]</scope>
    <source>
        <strain evidence="2 3">CBS 146.42</strain>
    </source>
</reference>
<evidence type="ECO:0000313" key="2">
    <source>
        <dbReference type="EMBL" id="KAF5350489.1"/>
    </source>
</evidence>
<organism evidence="2 3">
    <name type="scientific">Leucocoprinus leucothites</name>
    <dbReference type="NCBI Taxonomy" id="201217"/>
    <lineage>
        <taxon>Eukaryota</taxon>
        <taxon>Fungi</taxon>
        <taxon>Dikarya</taxon>
        <taxon>Basidiomycota</taxon>
        <taxon>Agaricomycotina</taxon>
        <taxon>Agaricomycetes</taxon>
        <taxon>Agaricomycetidae</taxon>
        <taxon>Agaricales</taxon>
        <taxon>Agaricineae</taxon>
        <taxon>Agaricaceae</taxon>
        <taxon>Leucocoprinus</taxon>
    </lineage>
</organism>
<feature type="transmembrane region" description="Helical" evidence="1">
    <location>
        <begin position="91"/>
        <end position="114"/>
    </location>
</feature>
<feature type="transmembrane region" description="Helical" evidence="1">
    <location>
        <begin position="126"/>
        <end position="144"/>
    </location>
</feature>
<keyword evidence="1" id="KW-0812">Transmembrane</keyword>
<keyword evidence="1" id="KW-0472">Membrane</keyword>
<dbReference type="EMBL" id="JAACJO010000014">
    <property type="protein sequence ID" value="KAF5350489.1"/>
    <property type="molecule type" value="Genomic_DNA"/>
</dbReference>
<feature type="transmembrane region" description="Helical" evidence="1">
    <location>
        <begin position="52"/>
        <end position="71"/>
    </location>
</feature>
<name>A0A8H5FVH2_9AGAR</name>
<dbReference type="OrthoDB" id="3064306at2759"/>
<protein>
    <submittedName>
        <fullName evidence="2">Uncharacterized protein</fullName>
    </submittedName>
</protein>